<dbReference type="SUPFAM" id="SSF56784">
    <property type="entry name" value="HAD-like"/>
    <property type="match status" value="1"/>
</dbReference>
<evidence type="ECO:0000256" key="4">
    <source>
        <dbReference type="SAM" id="MobiDB-lite"/>
    </source>
</evidence>
<dbReference type="CDD" id="cd03788">
    <property type="entry name" value="GT20_TPS"/>
    <property type="match status" value="1"/>
</dbReference>
<evidence type="ECO:0000313" key="5">
    <source>
        <dbReference type="EMBL" id="CCH59147.1"/>
    </source>
</evidence>
<dbReference type="PANTHER" id="PTHR10788">
    <property type="entry name" value="TREHALOSE-6-PHOSPHATE SYNTHASE"/>
    <property type="match status" value="1"/>
</dbReference>
<dbReference type="GO" id="GO:0005829">
    <property type="term" value="C:cytosol"/>
    <property type="evidence" value="ECO:0007669"/>
    <property type="project" value="TreeGrafter"/>
</dbReference>
<evidence type="ECO:0000256" key="1">
    <source>
        <dbReference type="ARBA" id="ARBA00004496"/>
    </source>
</evidence>
<dbReference type="GO" id="GO:0003825">
    <property type="term" value="F:alpha,alpha-trehalose-phosphate synthase (UDP-forming) activity"/>
    <property type="evidence" value="ECO:0007669"/>
    <property type="project" value="TreeGrafter"/>
</dbReference>
<dbReference type="KEGG" id="tbl:TBLA_0B03050"/>
<dbReference type="Gene3D" id="3.40.50.2000">
    <property type="entry name" value="Glycogen Phosphorylase B"/>
    <property type="match status" value="2"/>
</dbReference>
<dbReference type="GO" id="GO:0005946">
    <property type="term" value="C:alpha,alpha-trehalose-phosphate synthase complex (UDP-forming)"/>
    <property type="evidence" value="ECO:0007669"/>
    <property type="project" value="TreeGrafter"/>
</dbReference>
<organism evidence="5 6">
    <name type="scientific">Henningerozyma blattae (strain ATCC 34711 / CBS 6284 / DSM 70876 / NBRC 10599 / NRRL Y-10934 / UCD 77-7)</name>
    <name type="common">Yeast</name>
    <name type="synonym">Tetrapisispora blattae</name>
    <dbReference type="NCBI Taxonomy" id="1071380"/>
    <lineage>
        <taxon>Eukaryota</taxon>
        <taxon>Fungi</taxon>
        <taxon>Dikarya</taxon>
        <taxon>Ascomycota</taxon>
        <taxon>Saccharomycotina</taxon>
        <taxon>Saccharomycetes</taxon>
        <taxon>Saccharomycetales</taxon>
        <taxon>Saccharomycetaceae</taxon>
        <taxon>Henningerozyma</taxon>
    </lineage>
</organism>
<sequence>MTIIVGSLFLPYQPQFELSISQADALDDLIDPNLVKVSTNVPDLMKKQREMGSREIESPVFSRELSPVPTSNNKELTTTSSTGVTNTSKEYPIYNDDMVSSKVFMDNLTTHASALGSPVHPIYSLSRNASVDKFFTSNTNIAISTTSNNIDSQLEDQVMDSPKSINSITQPNQNANPSNQAQDISKTGFTPDSTAALLKNVNKSLLYQSLFKNNSQTSLDSFTHYPIPTSSNSAVITPKSKTLLDHHHSTVFNYGKSKNNTSSTFPSVRRLNKAATIANTGTTTTTSLSSTSKMHQPQPQQPTSSTIFKKELNRSMESIVSSKYEEETTVGGANPSDIQLSSGSVKNKVPKFGGYSKSARLKASVLNNSHDIFKSIPWRIVTAVKGNGGLKNAIETAVIEETIIEPVKWVGTVGIPTDEVPQDILDNIIHSLEEDYDSYSVISDDITFKGAYKSFSKQILWPTFHYQIPDNPLSKAFEDHSWSYYKELNQKFADKIVKMYKPGDTIWIHDYHLMLVPLMIRKKLPNAKIGFFLHVSFPSSEVFRCLAQRDQILEGICGANFVGFQTKEYARHFLQTTNRILVADIGKDEVKYNGTIISVKSTPIGIDMFHLQRQMKTDKTIKWRQLIRERWNGKKLIICRDQFDRVRGLNEKMLAYERFLKENPEWIDRVVLIQICIGYRKDDDLEKKVMLTVDRINALSSDLANSQHVVFLHQDLEFAQYLALSCEADAFLITAFREGMNLTAQEFVGCSEEKNAPLLLSEFTGSAELLKDGAILINPWAVKSLANAIKRGLEMSEQEKRRNWKKMSKNVIAHDSDLWVTNSIEFINKSWNNNKERLTSFYLNSYRIIENYKDSKKHMFILKLSQPPTSRVLAILNELSIHNIVYVINSFSKGTTESLYNRVLNLGLIAENGAYVRLNGSWYNIVEKVDWKSEVVKIFDDKVERLPGSYYKISESMVRFHTENALDQERVASVVGEAMTHINTLFDGKGIHAYLHDDVVFVQQTDLVQSAASFLLQFYNSTTEDIDRTSLPTTPAAIGGLKELQNQQPRTDYFETKGISQFHVDFLCVTGSSSPVSEPLFQVVKKELNECDLKYGHSIVYGNSTSTNAKEHVVGSNELFTILDRLSKIKKNKLGKWNI</sequence>
<accession>I2GYE5</accession>
<comment type="subcellular location">
    <subcellularLocation>
        <location evidence="1">Cytoplasm</location>
    </subcellularLocation>
</comment>
<dbReference type="GO" id="GO:0004805">
    <property type="term" value="F:trehalose-phosphatase activity"/>
    <property type="evidence" value="ECO:0007669"/>
    <property type="project" value="TreeGrafter"/>
</dbReference>
<feature type="compositionally biased region" description="Low complexity" evidence="4">
    <location>
        <begin position="281"/>
        <end position="302"/>
    </location>
</feature>
<dbReference type="HOGENOM" id="CLU_002351_2_0_1"/>
<feature type="region of interest" description="Disordered" evidence="4">
    <location>
        <begin position="51"/>
        <end position="84"/>
    </location>
</feature>
<dbReference type="InParanoid" id="I2GYE5"/>
<dbReference type="RefSeq" id="XP_004178666.1">
    <property type="nucleotide sequence ID" value="XM_004178618.1"/>
</dbReference>
<dbReference type="GO" id="GO:0030234">
    <property type="term" value="F:enzyme regulator activity"/>
    <property type="evidence" value="ECO:0007669"/>
    <property type="project" value="UniProtKB-ARBA"/>
</dbReference>
<dbReference type="Pfam" id="PF02358">
    <property type="entry name" value="Trehalose_PPase"/>
    <property type="match status" value="1"/>
</dbReference>
<feature type="compositionally biased region" description="Low complexity" evidence="4">
    <location>
        <begin position="170"/>
        <end position="182"/>
    </location>
</feature>
<feature type="region of interest" description="Disordered" evidence="4">
    <location>
        <begin position="281"/>
        <end position="303"/>
    </location>
</feature>
<dbReference type="InterPro" id="IPR001830">
    <property type="entry name" value="Glyco_trans_20"/>
</dbReference>
<dbReference type="STRING" id="1071380.I2GYE5"/>
<dbReference type="InterPro" id="IPR036412">
    <property type="entry name" value="HAD-like_sf"/>
</dbReference>
<keyword evidence="2" id="KW-0963">Cytoplasm</keyword>
<dbReference type="GeneID" id="14494391"/>
<dbReference type="OrthoDB" id="755951at2759"/>
<dbReference type="PANTHER" id="PTHR10788:SF15">
    <property type="entry name" value="TREHALOSE SYNTHASE COMPLEX REGULATORY SUBUNIT TPS3-RELATED"/>
    <property type="match status" value="1"/>
</dbReference>
<keyword evidence="6" id="KW-1185">Reference proteome</keyword>
<dbReference type="FunFam" id="3.40.50.2000:FF:000099">
    <property type="entry name" value="Alpha,alpha-trehalose phosphate synthase subunit, putative"/>
    <property type="match status" value="1"/>
</dbReference>
<dbReference type="eggNOG" id="KOG1050">
    <property type="taxonomic scope" value="Eukaryota"/>
</dbReference>
<dbReference type="InterPro" id="IPR003337">
    <property type="entry name" value="Trehalose_PPase"/>
</dbReference>
<evidence type="ECO:0000313" key="6">
    <source>
        <dbReference type="Proteomes" id="UP000002866"/>
    </source>
</evidence>
<dbReference type="FunCoup" id="I2GYE5">
    <property type="interactions" value="134"/>
</dbReference>
<dbReference type="SUPFAM" id="SSF53756">
    <property type="entry name" value="UDP-Glycosyltransferase/glycogen phosphorylase"/>
    <property type="match status" value="1"/>
</dbReference>
<dbReference type="FunFam" id="3.40.50.2000:FF:000036">
    <property type="entry name" value="Alpha,alpha-trehalose-phosphate synthase subunit Tps2"/>
    <property type="match status" value="1"/>
</dbReference>
<reference evidence="5 6" key="1">
    <citation type="journal article" date="2011" name="Proc. Natl. Acad. Sci. U.S.A.">
        <title>Evolutionary erosion of yeast sex chromosomes by mating-type switching accidents.</title>
        <authorList>
            <person name="Gordon J.L."/>
            <person name="Armisen D."/>
            <person name="Proux-Wera E."/>
            <person name="Oheigeartaigh S.S."/>
            <person name="Byrne K.P."/>
            <person name="Wolfe K.H."/>
        </authorList>
    </citation>
    <scope>NUCLEOTIDE SEQUENCE [LARGE SCALE GENOMIC DNA]</scope>
    <source>
        <strain evidence="6">ATCC 34711 / CBS 6284 / DSM 70876 / NBRC 10599 / NRRL Y-10934 / UCD 77-7</strain>
    </source>
</reference>
<dbReference type="GO" id="GO:0005992">
    <property type="term" value="P:trehalose biosynthetic process"/>
    <property type="evidence" value="ECO:0007669"/>
    <property type="project" value="InterPro"/>
</dbReference>
<dbReference type="EMBL" id="HE806317">
    <property type="protein sequence ID" value="CCH59147.1"/>
    <property type="molecule type" value="Genomic_DNA"/>
</dbReference>
<evidence type="ECO:0000256" key="3">
    <source>
        <dbReference type="ARBA" id="ARBA00022553"/>
    </source>
</evidence>
<dbReference type="Pfam" id="PF00982">
    <property type="entry name" value="Glyco_transf_20"/>
    <property type="match status" value="1"/>
</dbReference>
<evidence type="ECO:0000256" key="2">
    <source>
        <dbReference type="ARBA" id="ARBA00022490"/>
    </source>
</evidence>
<name>I2GYE5_HENB6</name>
<feature type="region of interest" description="Disordered" evidence="4">
    <location>
        <begin position="159"/>
        <end position="188"/>
    </location>
</feature>
<dbReference type="AlphaFoldDB" id="I2GYE5"/>
<gene>
    <name evidence="5" type="primary">TBLA0B03050</name>
    <name evidence="5" type="ORF">TBLA_0B03050</name>
</gene>
<proteinExistence type="predicted"/>
<keyword evidence="3" id="KW-0597">Phosphoprotein</keyword>
<dbReference type="Proteomes" id="UP000002866">
    <property type="component" value="Chromosome 2"/>
</dbReference>
<protein>
    <submittedName>
        <fullName evidence="5">Uncharacterized protein</fullName>
    </submittedName>
</protein>